<dbReference type="PANTHER" id="PTHR10491:SF4">
    <property type="entry name" value="METHIONINE ADENOSYLTRANSFERASE 2 SUBUNIT BETA"/>
    <property type="match status" value="1"/>
</dbReference>
<dbReference type="AlphaFoldDB" id="A0A939QDD6"/>
<evidence type="ECO:0000313" key="8">
    <source>
        <dbReference type="Proteomes" id="UP000668403"/>
    </source>
</evidence>
<keyword evidence="5" id="KW-0560">Oxidoreductase</keyword>
<evidence type="ECO:0000313" key="7">
    <source>
        <dbReference type="EMBL" id="MBO2988780.1"/>
    </source>
</evidence>
<proteinExistence type="inferred from homology"/>
<dbReference type="Gene3D" id="3.40.50.720">
    <property type="entry name" value="NAD(P)-binding Rossmann-like Domain"/>
    <property type="match status" value="1"/>
</dbReference>
<dbReference type="GO" id="GO:0019305">
    <property type="term" value="P:dTDP-rhamnose biosynthetic process"/>
    <property type="evidence" value="ECO:0007669"/>
    <property type="project" value="TreeGrafter"/>
</dbReference>
<dbReference type="CDD" id="cd00438">
    <property type="entry name" value="cupin_RmlC"/>
    <property type="match status" value="1"/>
</dbReference>
<dbReference type="Proteomes" id="UP000668403">
    <property type="component" value="Unassembled WGS sequence"/>
</dbReference>
<dbReference type="GO" id="GO:0008830">
    <property type="term" value="F:dTDP-4-dehydrorhamnose 3,5-epimerase activity"/>
    <property type="evidence" value="ECO:0007669"/>
    <property type="project" value="InterPro"/>
</dbReference>
<evidence type="ECO:0000259" key="6">
    <source>
        <dbReference type="Pfam" id="PF04321"/>
    </source>
</evidence>
<dbReference type="InterPro" id="IPR005913">
    <property type="entry name" value="dTDP_dehydrorham_reduct"/>
</dbReference>
<dbReference type="PANTHER" id="PTHR10491">
    <property type="entry name" value="DTDP-4-DEHYDRORHAMNOSE REDUCTASE"/>
    <property type="match status" value="1"/>
</dbReference>
<comment type="function">
    <text evidence="5">Catalyzes the reduction of dTDP-6-deoxy-L-lyxo-4-hexulose to yield dTDP-L-rhamnose.</text>
</comment>
<dbReference type="EC" id="1.1.1.133" evidence="5"/>
<dbReference type="EMBL" id="JAGFBF010000001">
    <property type="protein sequence ID" value="MBO2988780.1"/>
    <property type="molecule type" value="Genomic_DNA"/>
</dbReference>
<dbReference type="RefSeq" id="WP_208236402.1">
    <property type="nucleotide sequence ID" value="NZ_BAAAQU010000001.1"/>
</dbReference>
<dbReference type="InterPro" id="IPR014710">
    <property type="entry name" value="RmlC-like_jellyroll"/>
</dbReference>
<evidence type="ECO:0000256" key="4">
    <source>
        <dbReference type="PIRSR" id="PIRSR600888-3"/>
    </source>
</evidence>
<feature type="active site" description="Proton donor" evidence="3">
    <location>
        <position position="135"/>
    </location>
</feature>
<dbReference type="GO" id="GO:0008831">
    <property type="term" value="F:dTDP-4-dehydrorhamnose reductase activity"/>
    <property type="evidence" value="ECO:0007669"/>
    <property type="project" value="UniProtKB-EC"/>
</dbReference>
<dbReference type="InterPro" id="IPR000888">
    <property type="entry name" value="RmlC-like"/>
</dbReference>
<dbReference type="CDD" id="cd05254">
    <property type="entry name" value="dTDP_HR_like_SDR_e"/>
    <property type="match status" value="1"/>
</dbReference>
<dbReference type="Pfam" id="PF04321">
    <property type="entry name" value="RmlD_sub_bind"/>
    <property type="match status" value="1"/>
</dbReference>
<comment type="caution">
    <text evidence="7">The sequence shown here is derived from an EMBL/GenBank/DDBJ whole genome shotgun (WGS) entry which is preliminary data.</text>
</comment>
<comment type="similarity">
    <text evidence="2 5">Belongs to the dTDP-4-dehydrorhamnose reductase family.</text>
</comment>
<comment type="similarity">
    <text evidence="1">Belongs to the dTDP-4-dehydrorhamnose 3,5-epimerase family.</text>
</comment>
<accession>A0A939QDD6</accession>
<dbReference type="SUPFAM" id="SSF51735">
    <property type="entry name" value="NAD(P)-binding Rossmann-fold domains"/>
    <property type="match status" value="1"/>
</dbReference>
<dbReference type="InterPro" id="IPR011051">
    <property type="entry name" value="RmlC_Cupin_sf"/>
</dbReference>
<evidence type="ECO:0000256" key="5">
    <source>
        <dbReference type="RuleBase" id="RU364082"/>
    </source>
</evidence>
<protein>
    <recommendedName>
        <fullName evidence="5">dTDP-4-dehydrorhamnose reductase</fullName>
        <ecNumber evidence="5">1.1.1.133</ecNumber>
    </recommendedName>
</protein>
<dbReference type="Pfam" id="PF00908">
    <property type="entry name" value="dTDP_sugar_isom"/>
    <property type="match status" value="1"/>
</dbReference>
<feature type="active site" description="Proton acceptor" evidence="3">
    <location>
        <position position="72"/>
    </location>
</feature>
<evidence type="ECO:0000256" key="1">
    <source>
        <dbReference type="ARBA" id="ARBA00010154"/>
    </source>
</evidence>
<evidence type="ECO:0000256" key="2">
    <source>
        <dbReference type="ARBA" id="ARBA00010944"/>
    </source>
</evidence>
<feature type="site" description="Participates in a stacking interaction with the thymidine ring of dTDP-4-oxo-6-deoxyglucose" evidence="4">
    <location>
        <position position="141"/>
    </location>
</feature>
<reference evidence="7" key="1">
    <citation type="submission" date="2021-03" db="EMBL/GenBank/DDBJ databases">
        <title>Leucobacter chromiisoli sp. nov., isolated from chromium-containing soil of chemical plant.</title>
        <authorList>
            <person name="Xu Z."/>
        </authorList>
    </citation>
    <scope>NUCLEOTIDE SEQUENCE</scope>
    <source>
        <strain evidence="7">K 70/01</strain>
    </source>
</reference>
<dbReference type="InterPro" id="IPR036291">
    <property type="entry name" value="NAD(P)-bd_dom_sf"/>
</dbReference>
<organism evidence="7 8">
    <name type="scientific">Leucobacter tardus</name>
    <dbReference type="NCBI Taxonomy" id="501483"/>
    <lineage>
        <taxon>Bacteria</taxon>
        <taxon>Bacillati</taxon>
        <taxon>Actinomycetota</taxon>
        <taxon>Actinomycetes</taxon>
        <taxon>Micrococcales</taxon>
        <taxon>Microbacteriaceae</taxon>
        <taxon>Leucobacter</taxon>
    </lineage>
</organism>
<gene>
    <name evidence="7" type="ORF">J4H85_02040</name>
</gene>
<sequence>MSAEWTTRALAVRDTPIPGLRVVDLPVHADGRGWFKENWQREKMVAVGLPDFGPVQHNISYNATRGTTRGVHAEPWDKYVSVASGRIFGAWVDLREGPAFGTAFTVELDPGTAVFVPRGVGNAFQTLEDDTAYVYLVNAHWSAEAQGDYTFLNLADEATGIAWPIPLAQSERSERDLTHPRLADVTPMRPRRTLVLGADGKLGRALRATLPEADFAGRSRIDLSDAASLDAVRWSDYDTVVNAAAYTAVDAAETPEGRAACWAVNVTGLARLVHLAAMHRLTLVHVSSDYVFDGMQHEPYRETDPVAPLGVYGQTKAAGEALVALLPDHYVVRTSWVVGDGDNFVRTMASLAACGVDPSVVDDQVGRLTFATDLAAAIRHLLVTRPDAGTYHVTGGGPAGSWADVARNVFRMLGHDPNRVTRVSTEYYFGGRQAAPRPRNSLLALDRITATGYAPRDVADALAAYLEADRSVAVAPEQEG</sequence>
<dbReference type="Gene3D" id="2.60.120.10">
    <property type="entry name" value="Jelly Rolls"/>
    <property type="match status" value="1"/>
</dbReference>
<dbReference type="GO" id="GO:0005829">
    <property type="term" value="C:cytosol"/>
    <property type="evidence" value="ECO:0007669"/>
    <property type="project" value="TreeGrafter"/>
</dbReference>
<evidence type="ECO:0000256" key="3">
    <source>
        <dbReference type="PIRSR" id="PIRSR600888-1"/>
    </source>
</evidence>
<comment type="pathway">
    <text evidence="5">Carbohydrate biosynthesis; dTDP-L-rhamnose biosynthesis.</text>
</comment>
<keyword evidence="5" id="KW-0521">NADP</keyword>
<dbReference type="SUPFAM" id="SSF51182">
    <property type="entry name" value="RmlC-like cupins"/>
    <property type="match status" value="1"/>
</dbReference>
<keyword evidence="8" id="KW-1185">Reference proteome</keyword>
<feature type="domain" description="RmlD-like substrate binding" evidence="6">
    <location>
        <begin position="192"/>
        <end position="468"/>
    </location>
</feature>
<dbReference type="Gene3D" id="3.90.25.10">
    <property type="entry name" value="UDP-galactose 4-epimerase, domain 1"/>
    <property type="match status" value="1"/>
</dbReference>
<dbReference type="InterPro" id="IPR029903">
    <property type="entry name" value="RmlD-like-bd"/>
</dbReference>
<name>A0A939QDD6_9MICO</name>